<dbReference type="Pfam" id="PF07687">
    <property type="entry name" value="M20_dimer"/>
    <property type="match status" value="1"/>
</dbReference>
<dbReference type="PROSITE" id="PS00758">
    <property type="entry name" value="ARGE_DAPE_CPG2_1"/>
    <property type="match status" value="1"/>
</dbReference>
<dbReference type="SUPFAM" id="SSF55031">
    <property type="entry name" value="Bacterial exopeptidase dimerisation domain"/>
    <property type="match status" value="1"/>
</dbReference>
<dbReference type="Gene3D" id="3.40.630.10">
    <property type="entry name" value="Zn peptidases"/>
    <property type="match status" value="1"/>
</dbReference>
<dbReference type="PANTHER" id="PTHR43808">
    <property type="entry name" value="ACETYLORNITHINE DEACETYLASE"/>
    <property type="match status" value="1"/>
</dbReference>
<dbReference type="InterPro" id="IPR001261">
    <property type="entry name" value="ArgE/DapE_CS"/>
</dbReference>
<sequence length="424" mass="44938">MQSELDRAIDAHAEKAFAFLEALVRAPSTVGSEQAALDVFAREAQALGFAVERLPFSNERMTDERAGITPPAALLSAGRYQLLATTPGDGELLVLLNGHMDVVPADSPALWTTPPFQPDRRDGRLYGRGAADMKSGFAIGMLALRALGDVAPDLFAARRLGFLAVVEEECTGNGTLRSLADEGVVASEVVLLEPTDLGLLVGGVGVLWIDIDVVTSSGHALAADTSANAIDLGMKLVAELRRWSATLQRSEPEPSMAAHRSPYAINLGKVHSGDWTSTVPTSATFSVRVGFPRAWTPALAEEKVRETIAAFAAADRDFPIQPAVTLTGLRAQGYLLDAHSPLVRDLGAAHADAHGAAPAIFTLGSTTDARLYLNDFAIPAICFGAVGHNLHGIDESVELRSIVDAARTLARFLLMRFTTGEVSP</sequence>
<dbReference type="EMBL" id="JAUSVK010000001">
    <property type="protein sequence ID" value="MDQ0390936.1"/>
    <property type="molecule type" value="Genomic_DNA"/>
</dbReference>
<dbReference type="Proteomes" id="UP001237448">
    <property type="component" value="Unassembled WGS sequence"/>
</dbReference>
<dbReference type="InterPro" id="IPR036264">
    <property type="entry name" value="Bact_exopeptidase_dim_dom"/>
</dbReference>
<dbReference type="InterPro" id="IPR011650">
    <property type="entry name" value="Peptidase_M20_dimer"/>
</dbReference>
<evidence type="ECO:0000256" key="4">
    <source>
        <dbReference type="ARBA" id="ARBA00022833"/>
    </source>
</evidence>
<name>A0ABU0F8S8_9HYPH</name>
<keyword evidence="2" id="KW-0479">Metal-binding</keyword>
<dbReference type="EC" id="3.5.1.16" evidence="6"/>
<evidence type="ECO:0000256" key="2">
    <source>
        <dbReference type="ARBA" id="ARBA00022723"/>
    </source>
</evidence>
<gene>
    <name evidence="6" type="ORF">J3R73_000728</name>
</gene>
<dbReference type="Pfam" id="PF01546">
    <property type="entry name" value="Peptidase_M20"/>
    <property type="match status" value="1"/>
</dbReference>
<protein>
    <submittedName>
        <fullName evidence="6">Acetylornithine deacetylase</fullName>
        <ecNumber evidence="6">3.5.1.16</ecNumber>
    </submittedName>
</protein>
<keyword evidence="3 6" id="KW-0378">Hydrolase</keyword>
<accession>A0ABU0F8S8</accession>
<dbReference type="PANTHER" id="PTHR43808:SF25">
    <property type="entry name" value="PEPTIDASE M20 DIMERISATION DOMAIN-CONTAINING PROTEIN"/>
    <property type="match status" value="1"/>
</dbReference>
<evidence type="ECO:0000313" key="6">
    <source>
        <dbReference type="EMBL" id="MDQ0390936.1"/>
    </source>
</evidence>
<evidence type="ECO:0000313" key="7">
    <source>
        <dbReference type="Proteomes" id="UP001237448"/>
    </source>
</evidence>
<dbReference type="GO" id="GO:0008777">
    <property type="term" value="F:acetylornithine deacetylase activity"/>
    <property type="evidence" value="ECO:0007669"/>
    <property type="project" value="UniProtKB-EC"/>
</dbReference>
<comment type="cofactor">
    <cofactor evidence="1">
        <name>Zn(2+)</name>
        <dbReference type="ChEBI" id="CHEBI:29105"/>
    </cofactor>
</comment>
<keyword evidence="4" id="KW-0862">Zinc</keyword>
<evidence type="ECO:0000256" key="1">
    <source>
        <dbReference type="ARBA" id="ARBA00001947"/>
    </source>
</evidence>
<keyword evidence="7" id="KW-1185">Reference proteome</keyword>
<dbReference type="RefSeq" id="WP_307422474.1">
    <property type="nucleotide sequence ID" value="NZ_JAUSVK010000001.1"/>
</dbReference>
<dbReference type="InterPro" id="IPR050072">
    <property type="entry name" value="Peptidase_M20A"/>
</dbReference>
<evidence type="ECO:0000256" key="3">
    <source>
        <dbReference type="ARBA" id="ARBA00022801"/>
    </source>
</evidence>
<dbReference type="InterPro" id="IPR002933">
    <property type="entry name" value="Peptidase_M20"/>
</dbReference>
<proteinExistence type="predicted"/>
<dbReference type="Gene3D" id="3.30.70.360">
    <property type="match status" value="1"/>
</dbReference>
<organism evidence="6 7">
    <name type="scientific">Labrys monachus</name>
    <dbReference type="NCBI Taxonomy" id="217067"/>
    <lineage>
        <taxon>Bacteria</taxon>
        <taxon>Pseudomonadati</taxon>
        <taxon>Pseudomonadota</taxon>
        <taxon>Alphaproteobacteria</taxon>
        <taxon>Hyphomicrobiales</taxon>
        <taxon>Xanthobacteraceae</taxon>
        <taxon>Labrys</taxon>
    </lineage>
</organism>
<feature type="domain" description="Peptidase M20 dimerisation" evidence="5">
    <location>
        <begin position="205"/>
        <end position="312"/>
    </location>
</feature>
<reference evidence="6 7" key="1">
    <citation type="submission" date="2023-07" db="EMBL/GenBank/DDBJ databases">
        <title>Genomic Encyclopedia of Type Strains, Phase IV (KMG-IV): sequencing the most valuable type-strain genomes for metagenomic binning, comparative biology and taxonomic classification.</title>
        <authorList>
            <person name="Goeker M."/>
        </authorList>
    </citation>
    <scope>NUCLEOTIDE SEQUENCE [LARGE SCALE GENOMIC DNA]</scope>
    <source>
        <strain evidence="6 7">DSM 5896</strain>
    </source>
</reference>
<evidence type="ECO:0000259" key="5">
    <source>
        <dbReference type="Pfam" id="PF07687"/>
    </source>
</evidence>
<comment type="caution">
    <text evidence="6">The sequence shown here is derived from an EMBL/GenBank/DDBJ whole genome shotgun (WGS) entry which is preliminary data.</text>
</comment>
<dbReference type="SUPFAM" id="SSF53187">
    <property type="entry name" value="Zn-dependent exopeptidases"/>
    <property type="match status" value="1"/>
</dbReference>